<reference evidence="3 4" key="1">
    <citation type="submission" date="2024-09" db="EMBL/GenBank/DDBJ databases">
        <title>Chromosome-scale assembly of Riccia sorocarpa.</title>
        <authorList>
            <person name="Paukszto L."/>
        </authorList>
    </citation>
    <scope>NUCLEOTIDE SEQUENCE [LARGE SCALE GENOMIC DNA]</scope>
    <source>
        <strain evidence="3">LP-2024</strain>
        <tissue evidence="3">Aerial parts of the thallus</tissue>
    </source>
</reference>
<proteinExistence type="predicted"/>
<feature type="region of interest" description="Disordered" evidence="1">
    <location>
        <begin position="59"/>
        <end position="82"/>
    </location>
</feature>
<dbReference type="EMBL" id="JBJQOH010000004">
    <property type="protein sequence ID" value="KAL3687677.1"/>
    <property type="molecule type" value="Genomic_DNA"/>
</dbReference>
<organism evidence="3 4">
    <name type="scientific">Riccia sorocarpa</name>
    <dbReference type="NCBI Taxonomy" id="122646"/>
    <lineage>
        <taxon>Eukaryota</taxon>
        <taxon>Viridiplantae</taxon>
        <taxon>Streptophyta</taxon>
        <taxon>Embryophyta</taxon>
        <taxon>Marchantiophyta</taxon>
        <taxon>Marchantiopsida</taxon>
        <taxon>Marchantiidae</taxon>
        <taxon>Marchantiales</taxon>
        <taxon>Ricciaceae</taxon>
        <taxon>Riccia</taxon>
    </lineage>
</organism>
<feature type="signal peptide" evidence="2">
    <location>
        <begin position="1"/>
        <end position="24"/>
    </location>
</feature>
<evidence type="ECO:0000313" key="4">
    <source>
        <dbReference type="Proteomes" id="UP001633002"/>
    </source>
</evidence>
<protein>
    <submittedName>
        <fullName evidence="3">Uncharacterized protein</fullName>
    </submittedName>
</protein>
<gene>
    <name evidence="3" type="ORF">R1sor_013986</name>
</gene>
<name>A0ABD3H846_9MARC</name>
<comment type="caution">
    <text evidence="3">The sequence shown here is derived from an EMBL/GenBank/DDBJ whole genome shotgun (WGS) entry which is preliminary data.</text>
</comment>
<dbReference type="Proteomes" id="UP001633002">
    <property type="component" value="Unassembled WGS sequence"/>
</dbReference>
<evidence type="ECO:0000256" key="2">
    <source>
        <dbReference type="SAM" id="SignalP"/>
    </source>
</evidence>
<dbReference type="AlphaFoldDB" id="A0ABD3H846"/>
<sequence>MGGRSPTAVLLLLLILVAPMYITAIRIPDSFGNLEQVASMVRGDDELKAVIDRQYHAQQQHVADAPIGESRRPDEVTDNEDGNEDCDILNGFELANCQRQRFARLLDEVDDYPGGGARANEHVVFAPIPS</sequence>
<evidence type="ECO:0000256" key="1">
    <source>
        <dbReference type="SAM" id="MobiDB-lite"/>
    </source>
</evidence>
<keyword evidence="2" id="KW-0732">Signal</keyword>
<evidence type="ECO:0000313" key="3">
    <source>
        <dbReference type="EMBL" id="KAL3687677.1"/>
    </source>
</evidence>
<feature type="chain" id="PRO_5044815463" evidence="2">
    <location>
        <begin position="25"/>
        <end position="130"/>
    </location>
</feature>
<keyword evidence="4" id="KW-1185">Reference proteome</keyword>
<accession>A0ABD3H846</accession>